<accession>A0A8J5VNZ9</accession>
<reference evidence="1" key="2">
    <citation type="submission" date="2021-02" db="EMBL/GenBank/DDBJ databases">
        <authorList>
            <person name="Kimball J.A."/>
            <person name="Haas M.W."/>
            <person name="Macchietto M."/>
            <person name="Kono T."/>
            <person name="Duquette J."/>
            <person name="Shao M."/>
        </authorList>
    </citation>
    <scope>NUCLEOTIDE SEQUENCE</scope>
    <source>
        <tissue evidence="1">Fresh leaf tissue</tissue>
    </source>
</reference>
<proteinExistence type="predicted"/>
<protein>
    <submittedName>
        <fullName evidence="1">Uncharacterized protein</fullName>
    </submittedName>
</protein>
<dbReference type="EMBL" id="JAAALK010000283">
    <property type="protein sequence ID" value="KAG8074370.1"/>
    <property type="molecule type" value="Genomic_DNA"/>
</dbReference>
<evidence type="ECO:0000313" key="1">
    <source>
        <dbReference type="EMBL" id="KAG8074370.1"/>
    </source>
</evidence>
<name>A0A8J5VNZ9_ZIZPA</name>
<gene>
    <name evidence="1" type="ORF">GUJ93_ZPchr0006g43123</name>
</gene>
<organism evidence="1 2">
    <name type="scientific">Zizania palustris</name>
    <name type="common">Northern wild rice</name>
    <dbReference type="NCBI Taxonomy" id="103762"/>
    <lineage>
        <taxon>Eukaryota</taxon>
        <taxon>Viridiplantae</taxon>
        <taxon>Streptophyta</taxon>
        <taxon>Embryophyta</taxon>
        <taxon>Tracheophyta</taxon>
        <taxon>Spermatophyta</taxon>
        <taxon>Magnoliopsida</taxon>
        <taxon>Liliopsida</taxon>
        <taxon>Poales</taxon>
        <taxon>Poaceae</taxon>
        <taxon>BOP clade</taxon>
        <taxon>Oryzoideae</taxon>
        <taxon>Oryzeae</taxon>
        <taxon>Zizaniinae</taxon>
        <taxon>Zizania</taxon>
    </lineage>
</organism>
<reference evidence="1" key="1">
    <citation type="journal article" date="2021" name="bioRxiv">
        <title>Whole Genome Assembly and Annotation of Northern Wild Rice, Zizania palustris L., Supports a Whole Genome Duplication in the Zizania Genus.</title>
        <authorList>
            <person name="Haas M."/>
            <person name="Kono T."/>
            <person name="Macchietto M."/>
            <person name="Millas R."/>
            <person name="McGilp L."/>
            <person name="Shao M."/>
            <person name="Duquette J."/>
            <person name="Hirsch C.N."/>
            <person name="Kimball J."/>
        </authorList>
    </citation>
    <scope>NUCLEOTIDE SEQUENCE</scope>
    <source>
        <tissue evidence="1">Fresh leaf tissue</tissue>
    </source>
</reference>
<comment type="caution">
    <text evidence="1">The sequence shown here is derived from an EMBL/GenBank/DDBJ whole genome shotgun (WGS) entry which is preliminary data.</text>
</comment>
<evidence type="ECO:0000313" key="2">
    <source>
        <dbReference type="Proteomes" id="UP000729402"/>
    </source>
</evidence>
<sequence length="95" mass="10371">MPLLAAPKLEAFDRLAPSTDSTVLDDHACQLRHLALLVLVLAVAVAVECRRGGGGRVLARVPVTPLPRAAASVWAWARRWDKRKDRGHGTTHECE</sequence>
<dbReference type="AlphaFoldDB" id="A0A8J5VNZ9"/>
<keyword evidence="2" id="KW-1185">Reference proteome</keyword>
<dbReference type="Proteomes" id="UP000729402">
    <property type="component" value="Unassembled WGS sequence"/>
</dbReference>